<dbReference type="PANTHER" id="PTHR21071:SF4">
    <property type="entry name" value="UDP-N-ACETYLENOLPYRUVOYLGLUCOSAMINE REDUCTASE"/>
    <property type="match status" value="1"/>
</dbReference>
<protein>
    <recommendedName>
        <fullName evidence="17">UDP-N-acetylenolpyruvoylglucosamine reductase</fullName>
        <ecNumber evidence="17">1.3.1.98</ecNumber>
    </recommendedName>
    <alternativeName>
        <fullName evidence="17">UDP-N-acetylmuramate dehydrogenase</fullName>
    </alternativeName>
</protein>
<dbReference type="STRING" id="117157.SAMN04489717_2705"/>
<evidence type="ECO:0000256" key="3">
    <source>
        <dbReference type="ARBA" id="ARBA00004496"/>
    </source>
</evidence>
<dbReference type="Proteomes" id="UP000198983">
    <property type="component" value="Chromosome I"/>
</dbReference>
<dbReference type="GO" id="GO:0008762">
    <property type="term" value="F:UDP-N-acetylmuramate dehydrogenase activity"/>
    <property type="evidence" value="ECO:0007669"/>
    <property type="project" value="UniProtKB-UniRule"/>
</dbReference>
<evidence type="ECO:0000313" key="20">
    <source>
        <dbReference type="Proteomes" id="UP000198983"/>
    </source>
</evidence>
<dbReference type="PANTHER" id="PTHR21071">
    <property type="entry name" value="UDP-N-ACETYLENOLPYRUVOYLGLUCOSAMINE REDUCTASE"/>
    <property type="match status" value="1"/>
</dbReference>
<keyword evidence="13 17" id="KW-0560">Oxidoreductase</keyword>
<feature type="domain" description="FAD-binding PCMH-type" evidence="18">
    <location>
        <begin position="29"/>
        <end position="239"/>
    </location>
</feature>
<name>A0A1H1S812_9ACTN</name>
<dbReference type="GO" id="GO:0071949">
    <property type="term" value="F:FAD binding"/>
    <property type="evidence" value="ECO:0007669"/>
    <property type="project" value="InterPro"/>
</dbReference>
<dbReference type="InterPro" id="IPR016166">
    <property type="entry name" value="FAD-bd_PCMH"/>
</dbReference>
<evidence type="ECO:0000256" key="13">
    <source>
        <dbReference type="ARBA" id="ARBA00023002"/>
    </source>
</evidence>
<evidence type="ECO:0000256" key="6">
    <source>
        <dbReference type="ARBA" id="ARBA00022490"/>
    </source>
</evidence>
<dbReference type="UniPathway" id="UPA00219"/>
<dbReference type="InterPro" id="IPR003170">
    <property type="entry name" value="MurB"/>
</dbReference>
<keyword evidence="14 17" id="KW-0131">Cell cycle</keyword>
<sequence>MPDHLSTPGRRAVPERTNVPIAELTTLRLGGPAKRLVEVDDEAALLDVVRGADAAGEPLLVLGGGSNVVVADEGFPGTVLHVCTRGVRVESQDGCGGAVVRVAAGENWDALVARAVAEGWVGVEALSGIPGLVGAAPIQNVGAYGQEVAQTLAQVRVWDREDSAVRTFAADECGLGYRTSRFKRSPLRYVVLEVMFQFRLGELGATVQYAELARTLGVELGARAPSAEVRAAVLRLRAGKGMVLDAADHDTWSAGSFFTNPVIPAEAAAGLPAKAPRWPAGDGLVKTSAAWLIEHAGFGKGYGTGPARLSSKHTLALTNTGGAATADLLALAREIRAGVLARFGVDLVNEPVLVGCEL</sequence>
<keyword evidence="12 17" id="KW-0573">Peptidoglycan synthesis</keyword>
<feature type="active site" evidence="17">
    <location>
        <position position="178"/>
    </location>
</feature>
<comment type="function">
    <text evidence="2 17">Cell wall formation.</text>
</comment>
<dbReference type="SUPFAM" id="SSF56176">
    <property type="entry name" value="FAD-binding/transporter-associated domain-like"/>
    <property type="match status" value="1"/>
</dbReference>
<reference evidence="19 20" key="1">
    <citation type="submission" date="2016-10" db="EMBL/GenBank/DDBJ databases">
        <authorList>
            <person name="de Groot N.N."/>
        </authorList>
    </citation>
    <scope>NUCLEOTIDE SEQUENCE [LARGE SCALE GENOMIC DNA]</scope>
    <source>
        <strain evidence="19 20">DSM 22024</strain>
    </source>
</reference>
<comment type="similarity">
    <text evidence="5 17">Belongs to the MurB family.</text>
</comment>
<comment type="subcellular location">
    <subcellularLocation>
        <location evidence="3 17">Cytoplasm</location>
    </subcellularLocation>
</comment>
<dbReference type="InterPro" id="IPR016169">
    <property type="entry name" value="FAD-bd_PCMH_sub2"/>
</dbReference>
<dbReference type="Gene3D" id="3.30.43.10">
    <property type="entry name" value="Uridine Diphospho-n-acetylenolpyruvylglucosamine Reductase, domain 2"/>
    <property type="match status" value="1"/>
</dbReference>
<comment type="cofactor">
    <cofactor evidence="1 17">
        <name>FAD</name>
        <dbReference type="ChEBI" id="CHEBI:57692"/>
    </cofactor>
</comment>
<dbReference type="HAMAP" id="MF_00037">
    <property type="entry name" value="MurB"/>
    <property type="match status" value="1"/>
</dbReference>
<evidence type="ECO:0000256" key="8">
    <source>
        <dbReference type="ARBA" id="ARBA00022630"/>
    </source>
</evidence>
<evidence type="ECO:0000256" key="16">
    <source>
        <dbReference type="ARBA" id="ARBA00048914"/>
    </source>
</evidence>
<dbReference type="Gene3D" id="3.30.465.10">
    <property type="match status" value="1"/>
</dbReference>
<dbReference type="GO" id="GO:0071555">
    <property type="term" value="P:cell wall organization"/>
    <property type="evidence" value="ECO:0007669"/>
    <property type="project" value="UniProtKB-KW"/>
</dbReference>
<evidence type="ECO:0000256" key="10">
    <source>
        <dbReference type="ARBA" id="ARBA00022857"/>
    </source>
</evidence>
<dbReference type="NCBIfam" id="TIGR00179">
    <property type="entry name" value="murB"/>
    <property type="match status" value="1"/>
</dbReference>
<dbReference type="InterPro" id="IPR036318">
    <property type="entry name" value="FAD-bd_PCMH-like_sf"/>
</dbReference>
<dbReference type="AlphaFoldDB" id="A0A1H1S812"/>
<dbReference type="SUPFAM" id="SSF56194">
    <property type="entry name" value="Uridine diphospho-N-Acetylenolpyruvylglucosamine reductase, MurB, C-terminal domain"/>
    <property type="match status" value="1"/>
</dbReference>
<evidence type="ECO:0000256" key="14">
    <source>
        <dbReference type="ARBA" id="ARBA00023306"/>
    </source>
</evidence>
<feature type="active site" description="Proton donor" evidence="17">
    <location>
        <position position="256"/>
    </location>
</feature>
<gene>
    <name evidence="17" type="primary">murB</name>
    <name evidence="19" type="ORF">SAMN04489717_2705</name>
</gene>
<dbReference type="GO" id="GO:0005829">
    <property type="term" value="C:cytosol"/>
    <property type="evidence" value="ECO:0007669"/>
    <property type="project" value="TreeGrafter"/>
</dbReference>
<dbReference type="EMBL" id="LT629732">
    <property type="protein sequence ID" value="SDS44107.1"/>
    <property type="molecule type" value="Genomic_DNA"/>
</dbReference>
<evidence type="ECO:0000256" key="11">
    <source>
        <dbReference type="ARBA" id="ARBA00022960"/>
    </source>
</evidence>
<evidence type="ECO:0000256" key="15">
    <source>
        <dbReference type="ARBA" id="ARBA00023316"/>
    </source>
</evidence>
<comment type="pathway">
    <text evidence="4 17">Cell wall biogenesis; peptidoglycan biosynthesis.</text>
</comment>
<dbReference type="NCBIfam" id="NF010478">
    <property type="entry name" value="PRK13903.1"/>
    <property type="match status" value="1"/>
</dbReference>
<keyword evidence="9 17" id="KW-0274">FAD</keyword>
<evidence type="ECO:0000256" key="4">
    <source>
        <dbReference type="ARBA" id="ARBA00004752"/>
    </source>
</evidence>
<keyword evidence="15 17" id="KW-0961">Cell wall biogenesis/degradation</keyword>
<keyword evidence="10 17" id="KW-0521">NADP</keyword>
<dbReference type="Gene3D" id="3.90.78.10">
    <property type="entry name" value="UDP-N-acetylenolpyruvoylglucosamine reductase, C-terminal domain"/>
    <property type="match status" value="1"/>
</dbReference>
<evidence type="ECO:0000313" key="19">
    <source>
        <dbReference type="EMBL" id="SDS44107.1"/>
    </source>
</evidence>
<keyword evidence="7 17" id="KW-0132">Cell division</keyword>
<keyword evidence="6 17" id="KW-0963">Cytoplasm</keyword>
<dbReference type="InterPro" id="IPR036635">
    <property type="entry name" value="MurB_C_sf"/>
</dbReference>
<keyword evidence="20" id="KW-1185">Reference proteome</keyword>
<organism evidence="19 20">
    <name type="scientific">Actinopolymorpha singaporensis</name>
    <dbReference type="NCBI Taxonomy" id="117157"/>
    <lineage>
        <taxon>Bacteria</taxon>
        <taxon>Bacillati</taxon>
        <taxon>Actinomycetota</taxon>
        <taxon>Actinomycetes</taxon>
        <taxon>Propionibacteriales</taxon>
        <taxon>Actinopolymorphaceae</taxon>
        <taxon>Actinopolymorpha</taxon>
    </lineage>
</organism>
<dbReference type="GO" id="GO:0008360">
    <property type="term" value="P:regulation of cell shape"/>
    <property type="evidence" value="ECO:0007669"/>
    <property type="project" value="UniProtKB-KW"/>
</dbReference>
<evidence type="ECO:0000256" key="12">
    <source>
        <dbReference type="ARBA" id="ARBA00022984"/>
    </source>
</evidence>
<dbReference type="GO" id="GO:0051301">
    <property type="term" value="P:cell division"/>
    <property type="evidence" value="ECO:0007669"/>
    <property type="project" value="UniProtKB-KW"/>
</dbReference>
<evidence type="ECO:0000256" key="17">
    <source>
        <dbReference type="HAMAP-Rule" id="MF_00037"/>
    </source>
</evidence>
<comment type="catalytic activity">
    <reaction evidence="16 17">
        <text>UDP-N-acetyl-alpha-D-muramate + NADP(+) = UDP-N-acetyl-3-O-(1-carboxyvinyl)-alpha-D-glucosamine + NADPH + H(+)</text>
        <dbReference type="Rhea" id="RHEA:12248"/>
        <dbReference type="ChEBI" id="CHEBI:15378"/>
        <dbReference type="ChEBI" id="CHEBI:57783"/>
        <dbReference type="ChEBI" id="CHEBI:58349"/>
        <dbReference type="ChEBI" id="CHEBI:68483"/>
        <dbReference type="ChEBI" id="CHEBI:70757"/>
        <dbReference type="EC" id="1.3.1.98"/>
    </reaction>
</comment>
<evidence type="ECO:0000259" key="18">
    <source>
        <dbReference type="PROSITE" id="PS51387"/>
    </source>
</evidence>
<accession>A0A1H1S812</accession>
<keyword evidence="11 17" id="KW-0133">Cell shape</keyword>
<dbReference type="Pfam" id="PF02873">
    <property type="entry name" value="MurB_C"/>
    <property type="match status" value="1"/>
</dbReference>
<evidence type="ECO:0000256" key="7">
    <source>
        <dbReference type="ARBA" id="ARBA00022618"/>
    </source>
</evidence>
<evidence type="ECO:0000256" key="5">
    <source>
        <dbReference type="ARBA" id="ARBA00010485"/>
    </source>
</evidence>
<dbReference type="Pfam" id="PF01565">
    <property type="entry name" value="FAD_binding_4"/>
    <property type="match status" value="1"/>
</dbReference>
<dbReference type="GO" id="GO:0009252">
    <property type="term" value="P:peptidoglycan biosynthetic process"/>
    <property type="evidence" value="ECO:0007669"/>
    <property type="project" value="UniProtKB-UniRule"/>
</dbReference>
<evidence type="ECO:0000256" key="2">
    <source>
        <dbReference type="ARBA" id="ARBA00003921"/>
    </source>
</evidence>
<proteinExistence type="inferred from homology"/>
<evidence type="ECO:0000256" key="1">
    <source>
        <dbReference type="ARBA" id="ARBA00001974"/>
    </source>
</evidence>
<dbReference type="PROSITE" id="PS51387">
    <property type="entry name" value="FAD_PCMH"/>
    <property type="match status" value="1"/>
</dbReference>
<dbReference type="InterPro" id="IPR006094">
    <property type="entry name" value="Oxid_FAD_bind_N"/>
</dbReference>
<dbReference type="InterPro" id="IPR016167">
    <property type="entry name" value="FAD-bd_PCMH_sub1"/>
</dbReference>
<evidence type="ECO:0000256" key="9">
    <source>
        <dbReference type="ARBA" id="ARBA00022827"/>
    </source>
</evidence>
<dbReference type="RefSeq" id="WP_241827949.1">
    <property type="nucleotide sequence ID" value="NZ_LT629732.1"/>
</dbReference>
<dbReference type="InterPro" id="IPR011601">
    <property type="entry name" value="MurB_C"/>
</dbReference>
<feature type="active site" evidence="17">
    <location>
        <position position="350"/>
    </location>
</feature>
<dbReference type="EC" id="1.3.1.98" evidence="17"/>
<keyword evidence="8 17" id="KW-0285">Flavoprotein</keyword>